<sequence>MPIRKTAGLWRGDDFDDLATYIRRHQAGGYPIQQVKDVGCRHCKGKTFHVTVDDDEGCALIICQTCRAETPIADSADHLEDAELEECGCPCGGETFTVGVGYAMNTDNEVRWISVGLRCVADGTLGVYTDWKIDYAPTAHLLSNA</sequence>
<comment type="caution">
    <text evidence="1">The sequence shown here is derived from an EMBL/GenBank/DDBJ whole genome shotgun (WGS) entry which is preliminary data.</text>
</comment>
<evidence type="ECO:0000313" key="2">
    <source>
        <dbReference type="Proteomes" id="UP001500307"/>
    </source>
</evidence>
<protein>
    <submittedName>
        <fullName evidence="1">Uncharacterized protein</fullName>
    </submittedName>
</protein>
<organism evidence="1 2">
    <name type="scientific">Micromonospora coerulea</name>
    <dbReference type="NCBI Taxonomy" id="47856"/>
    <lineage>
        <taxon>Bacteria</taxon>
        <taxon>Bacillati</taxon>
        <taxon>Actinomycetota</taxon>
        <taxon>Actinomycetes</taxon>
        <taxon>Micromonosporales</taxon>
        <taxon>Micromonosporaceae</taxon>
        <taxon>Micromonospora</taxon>
    </lineage>
</organism>
<evidence type="ECO:0000313" key="1">
    <source>
        <dbReference type="EMBL" id="GAA4576361.1"/>
    </source>
</evidence>
<proteinExistence type="predicted"/>
<accession>A0ABP8SX20</accession>
<dbReference type="Proteomes" id="UP001500307">
    <property type="component" value="Unassembled WGS sequence"/>
</dbReference>
<name>A0ABP8SX20_9ACTN</name>
<dbReference type="RefSeq" id="WP_346122986.1">
    <property type="nucleotide sequence ID" value="NZ_BAABGU010000030.1"/>
</dbReference>
<reference evidence="2" key="1">
    <citation type="journal article" date="2019" name="Int. J. Syst. Evol. Microbiol.">
        <title>The Global Catalogue of Microorganisms (GCM) 10K type strain sequencing project: providing services to taxonomists for standard genome sequencing and annotation.</title>
        <authorList>
            <consortium name="The Broad Institute Genomics Platform"/>
            <consortium name="The Broad Institute Genome Sequencing Center for Infectious Disease"/>
            <person name="Wu L."/>
            <person name="Ma J."/>
        </authorList>
    </citation>
    <scope>NUCLEOTIDE SEQUENCE [LARGE SCALE GENOMIC DNA]</scope>
    <source>
        <strain evidence="2">JCM 3175</strain>
    </source>
</reference>
<dbReference type="EMBL" id="BAABGU010000030">
    <property type="protein sequence ID" value="GAA4576361.1"/>
    <property type="molecule type" value="Genomic_DNA"/>
</dbReference>
<gene>
    <name evidence="1" type="ORF">GCM10023176_47590</name>
</gene>
<keyword evidence="2" id="KW-1185">Reference proteome</keyword>